<protein>
    <submittedName>
        <fullName evidence="1">Uncharacterized protein</fullName>
    </submittedName>
</protein>
<reference evidence="1" key="1">
    <citation type="submission" date="2019-09" db="EMBL/GenBank/DDBJ databases">
        <title>Draft genome information of white flower Hibiscus syriacus.</title>
        <authorList>
            <person name="Kim Y.-M."/>
        </authorList>
    </citation>
    <scope>NUCLEOTIDE SEQUENCE [LARGE SCALE GENOMIC DNA]</scope>
    <source>
        <strain evidence="1">YM2019G1</strain>
    </source>
</reference>
<sequence>MKAAVDTRFGGPASPVFVATPCPPDVDAVLDHVVGSVRTTRCEYAEDGEG</sequence>
<proteinExistence type="predicted"/>
<organism evidence="1 2">
    <name type="scientific">Hibiscus syriacus</name>
    <name type="common">Rose of Sharon</name>
    <dbReference type="NCBI Taxonomy" id="106335"/>
    <lineage>
        <taxon>Eukaryota</taxon>
        <taxon>Viridiplantae</taxon>
        <taxon>Streptophyta</taxon>
        <taxon>Embryophyta</taxon>
        <taxon>Tracheophyta</taxon>
        <taxon>Spermatophyta</taxon>
        <taxon>Magnoliopsida</taxon>
        <taxon>eudicotyledons</taxon>
        <taxon>Gunneridae</taxon>
        <taxon>Pentapetalae</taxon>
        <taxon>rosids</taxon>
        <taxon>malvids</taxon>
        <taxon>Malvales</taxon>
        <taxon>Malvaceae</taxon>
        <taxon>Malvoideae</taxon>
        <taxon>Hibiscus</taxon>
    </lineage>
</organism>
<dbReference type="EMBL" id="VEPZ02001269">
    <property type="protein sequence ID" value="KAE8683387.1"/>
    <property type="molecule type" value="Genomic_DNA"/>
</dbReference>
<evidence type="ECO:0000313" key="2">
    <source>
        <dbReference type="Proteomes" id="UP000436088"/>
    </source>
</evidence>
<comment type="caution">
    <text evidence="1">The sequence shown here is derived from an EMBL/GenBank/DDBJ whole genome shotgun (WGS) entry which is preliminary data.</text>
</comment>
<dbReference type="Proteomes" id="UP000436088">
    <property type="component" value="Unassembled WGS sequence"/>
</dbReference>
<keyword evidence="2" id="KW-1185">Reference proteome</keyword>
<gene>
    <name evidence="1" type="ORF">F3Y22_tig00111208pilonHSYRG00102</name>
</gene>
<evidence type="ECO:0000313" key="1">
    <source>
        <dbReference type="EMBL" id="KAE8683387.1"/>
    </source>
</evidence>
<name>A0A6A2YVL4_HIBSY</name>
<accession>A0A6A2YVL4</accession>
<dbReference type="AlphaFoldDB" id="A0A6A2YVL4"/>